<dbReference type="STRING" id="30066.A0A182UM78"/>
<dbReference type="InterPro" id="IPR032675">
    <property type="entry name" value="LRR_dom_sf"/>
</dbReference>
<dbReference type="AlphaFoldDB" id="A0A182UM78"/>
<organism evidence="3 4">
    <name type="scientific">Anopheles merus</name>
    <name type="common">Mosquito</name>
    <dbReference type="NCBI Taxonomy" id="30066"/>
    <lineage>
        <taxon>Eukaryota</taxon>
        <taxon>Metazoa</taxon>
        <taxon>Ecdysozoa</taxon>
        <taxon>Arthropoda</taxon>
        <taxon>Hexapoda</taxon>
        <taxon>Insecta</taxon>
        <taxon>Pterygota</taxon>
        <taxon>Neoptera</taxon>
        <taxon>Endopterygota</taxon>
        <taxon>Diptera</taxon>
        <taxon>Nematocera</taxon>
        <taxon>Culicoidea</taxon>
        <taxon>Culicidae</taxon>
        <taxon>Anophelinae</taxon>
        <taxon>Anopheles</taxon>
    </lineage>
</organism>
<feature type="domain" description="F-box" evidence="2">
    <location>
        <begin position="1"/>
        <end position="40"/>
    </location>
</feature>
<evidence type="ECO:0000313" key="4">
    <source>
        <dbReference type="Proteomes" id="UP000075903"/>
    </source>
</evidence>
<dbReference type="Pfam" id="PF12937">
    <property type="entry name" value="F-box-like"/>
    <property type="match status" value="1"/>
</dbReference>
<sequence length="550" mass="62773">MELADLPNELLEKIFNFLPVNELVNVVSLVCSAWCDVIRTFVLPKQGLLHVRPVHPVTHQLIAMETVLKEQAVKPFPWTNLKLTIPNGDLPGQPEFMRFFNQQGHSLKTLTIQCTELTVDILAAFPTLYNLESLCIVSESESLYGPVPANVEMALTSLKSLTRLRLHLPSYTILRSVAFLSGARLVSLALERFEMELHHLRPLLDDHHRTLRELTVRVEEMKPLLTLLNSYPSLQLHRLNVKSAGNEDDFSDALVQLYDQQPQLRALTIGSELSLRAVDALPQKLLHLQELELIAESINNCKALSELRHLRRLTLCLYDVRAWDETVQLEGVTELSLAVTFPLISPAIFCSFPCVERLYLEDVDDDTLMRDIVVVRTLMACMRQVRVLDLENFVFKEREILNDGVVRFEEMERLECLKYSCRDMSDASLLTMNLPVLRELYLTHCPNVSFEGLSYLVRNCPLIERLHLESNKRGLEDEALELITRKLTHLRMLVLVNLRALTNVSLDSIVNNCFYLMELTITHCVGITLEKGAAIEKLSVVKSLKNLIYS</sequence>
<dbReference type="GO" id="GO:0019005">
    <property type="term" value="C:SCF ubiquitin ligase complex"/>
    <property type="evidence" value="ECO:0007669"/>
    <property type="project" value="TreeGrafter"/>
</dbReference>
<dbReference type="InterPro" id="IPR006553">
    <property type="entry name" value="Leu-rich_rpt_Cys-con_subtyp"/>
</dbReference>
<dbReference type="InterPro" id="IPR036047">
    <property type="entry name" value="F-box-like_dom_sf"/>
</dbReference>
<keyword evidence="1" id="KW-0833">Ubl conjugation pathway</keyword>
<dbReference type="SUPFAM" id="SSF81383">
    <property type="entry name" value="F-box domain"/>
    <property type="match status" value="1"/>
</dbReference>
<reference evidence="3" key="1">
    <citation type="submission" date="2020-05" db="UniProtKB">
        <authorList>
            <consortium name="EnsemblMetazoa"/>
        </authorList>
    </citation>
    <scope>IDENTIFICATION</scope>
    <source>
        <strain evidence="3">MAF</strain>
    </source>
</reference>
<evidence type="ECO:0000313" key="3">
    <source>
        <dbReference type="EnsemblMetazoa" id="AMEM000267-PA"/>
    </source>
</evidence>
<dbReference type="Gene3D" id="3.80.10.10">
    <property type="entry name" value="Ribonuclease Inhibitor"/>
    <property type="match status" value="2"/>
</dbReference>
<dbReference type="PROSITE" id="PS50181">
    <property type="entry name" value="FBOX"/>
    <property type="match status" value="1"/>
</dbReference>
<evidence type="ECO:0000259" key="2">
    <source>
        <dbReference type="PROSITE" id="PS50181"/>
    </source>
</evidence>
<dbReference type="RefSeq" id="XP_041780270.1">
    <property type="nucleotide sequence ID" value="XM_041924336.1"/>
</dbReference>
<proteinExistence type="predicted"/>
<dbReference type="GO" id="GO:0031146">
    <property type="term" value="P:SCF-dependent proteasomal ubiquitin-dependent protein catabolic process"/>
    <property type="evidence" value="ECO:0007669"/>
    <property type="project" value="TreeGrafter"/>
</dbReference>
<dbReference type="SMART" id="SM00367">
    <property type="entry name" value="LRR_CC"/>
    <property type="match status" value="4"/>
</dbReference>
<dbReference type="PANTHER" id="PTHR13318">
    <property type="entry name" value="PARTNER OF PAIRED, ISOFORM B-RELATED"/>
    <property type="match status" value="1"/>
</dbReference>
<dbReference type="PANTHER" id="PTHR13318:SF190">
    <property type="entry name" value="PARTNER OF PAIRED, ISOFORM B"/>
    <property type="match status" value="1"/>
</dbReference>
<dbReference type="VEuPathDB" id="VectorBase:AMEM21_010214"/>
<evidence type="ECO:0000256" key="1">
    <source>
        <dbReference type="ARBA" id="ARBA00022786"/>
    </source>
</evidence>
<protein>
    <submittedName>
        <fullName evidence="3">F-box domain-containing protein</fullName>
    </submittedName>
</protein>
<name>A0A182UM78_ANOME</name>
<dbReference type="InterPro" id="IPR001810">
    <property type="entry name" value="F-box_dom"/>
</dbReference>
<keyword evidence="4" id="KW-1185">Reference proteome</keyword>
<dbReference type="EnsemblMetazoa" id="AMEM000267-RA">
    <property type="protein sequence ID" value="AMEM000267-PA"/>
    <property type="gene ID" value="AMEM000267"/>
</dbReference>
<dbReference type="SUPFAM" id="SSF52047">
    <property type="entry name" value="RNI-like"/>
    <property type="match status" value="2"/>
</dbReference>
<dbReference type="Proteomes" id="UP000075903">
    <property type="component" value="Unassembled WGS sequence"/>
</dbReference>
<accession>A0A182UM78</accession>
<dbReference type="KEGG" id="amer:121597967"/>
<dbReference type="VEuPathDB" id="VectorBase:AMEM000267"/>
<dbReference type="GeneID" id="121597967"/>